<organism evidence="1 2">
    <name type="scientific">Macleaya cordata</name>
    <name type="common">Five-seeded plume-poppy</name>
    <name type="synonym">Bocconia cordata</name>
    <dbReference type="NCBI Taxonomy" id="56857"/>
    <lineage>
        <taxon>Eukaryota</taxon>
        <taxon>Viridiplantae</taxon>
        <taxon>Streptophyta</taxon>
        <taxon>Embryophyta</taxon>
        <taxon>Tracheophyta</taxon>
        <taxon>Spermatophyta</taxon>
        <taxon>Magnoliopsida</taxon>
        <taxon>Ranunculales</taxon>
        <taxon>Papaveraceae</taxon>
        <taxon>Papaveroideae</taxon>
        <taxon>Macleaya</taxon>
    </lineage>
</organism>
<gene>
    <name evidence="1" type="ORF">BVC80_1829g27</name>
</gene>
<keyword evidence="2" id="KW-1185">Reference proteome</keyword>
<comment type="caution">
    <text evidence="1">The sequence shown here is derived from an EMBL/GenBank/DDBJ whole genome shotgun (WGS) entry which is preliminary data.</text>
</comment>
<evidence type="ECO:0000313" key="2">
    <source>
        <dbReference type="Proteomes" id="UP000195402"/>
    </source>
</evidence>
<protein>
    <submittedName>
        <fullName evidence="1">Uncharacterized protein</fullName>
    </submittedName>
</protein>
<sequence length="62" mass="7330">MEEVDLRMKSKVEFNKLMLNVERKLIQRAKLKNFKEGDKIVNARGRANFIYKVMDEGVEVDN</sequence>
<accession>A0A200QZA1</accession>
<dbReference type="InParanoid" id="A0A200QZA1"/>
<proteinExistence type="predicted"/>
<evidence type="ECO:0000313" key="1">
    <source>
        <dbReference type="EMBL" id="OVA15740.1"/>
    </source>
</evidence>
<dbReference type="EMBL" id="MVGT01000735">
    <property type="protein sequence ID" value="OVA15740.1"/>
    <property type="molecule type" value="Genomic_DNA"/>
</dbReference>
<dbReference type="Proteomes" id="UP000195402">
    <property type="component" value="Unassembled WGS sequence"/>
</dbReference>
<reference evidence="1 2" key="1">
    <citation type="journal article" date="2017" name="Mol. Plant">
        <title>The Genome of Medicinal Plant Macleaya cordata Provides New Insights into Benzylisoquinoline Alkaloids Metabolism.</title>
        <authorList>
            <person name="Liu X."/>
            <person name="Liu Y."/>
            <person name="Huang P."/>
            <person name="Ma Y."/>
            <person name="Qing Z."/>
            <person name="Tang Q."/>
            <person name="Cao H."/>
            <person name="Cheng P."/>
            <person name="Zheng Y."/>
            <person name="Yuan Z."/>
            <person name="Zhou Y."/>
            <person name="Liu J."/>
            <person name="Tang Z."/>
            <person name="Zhuo Y."/>
            <person name="Zhang Y."/>
            <person name="Yu L."/>
            <person name="Huang J."/>
            <person name="Yang P."/>
            <person name="Peng Q."/>
            <person name="Zhang J."/>
            <person name="Jiang W."/>
            <person name="Zhang Z."/>
            <person name="Lin K."/>
            <person name="Ro D.K."/>
            <person name="Chen X."/>
            <person name="Xiong X."/>
            <person name="Shang Y."/>
            <person name="Huang S."/>
            <person name="Zeng J."/>
        </authorList>
    </citation>
    <scope>NUCLEOTIDE SEQUENCE [LARGE SCALE GENOMIC DNA]</scope>
    <source>
        <strain evidence="2">cv. BLH2017</strain>
        <tissue evidence="1">Root</tissue>
    </source>
</reference>
<name>A0A200QZA1_MACCD</name>
<dbReference type="AlphaFoldDB" id="A0A200QZA1"/>